<organism evidence="2">
    <name type="scientific">Oryza glumipatula</name>
    <dbReference type="NCBI Taxonomy" id="40148"/>
    <lineage>
        <taxon>Eukaryota</taxon>
        <taxon>Viridiplantae</taxon>
        <taxon>Streptophyta</taxon>
        <taxon>Embryophyta</taxon>
        <taxon>Tracheophyta</taxon>
        <taxon>Spermatophyta</taxon>
        <taxon>Magnoliopsida</taxon>
        <taxon>Liliopsida</taxon>
        <taxon>Poales</taxon>
        <taxon>Poaceae</taxon>
        <taxon>BOP clade</taxon>
        <taxon>Oryzoideae</taxon>
        <taxon>Oryzeae</taxon>
        <taxon>Oryzinae</taxon>
        <taxon>Oryza</taxon>
    </lineage>
</organism>
<feature type="region of interest" description="Disordered" evidence="1">
    <location>
        <begin position="189"/>
        <end position="248"/>
    </location>
</feature>
<dbReference type="EnsemblPlants" id="OGLUM11G00050.2">
    <property type="protein sequence ID" value="OGLUM11G00050.2"/>
    <property type="gene ID" value="OGLUM11G00050"/>
</dbReference>
<dbReference type="AlphaFoldDB" id="A0A0E0BEC4"/>
<dbReference type="HOGENOM" id="CLU_957710_0_0_1"/>
<protein>
    <submittedName>
        <fullName evidence="2">Uncharacterized protein</fullName>
    </submittedName>
</protein>
<dbReference type="EnsemblPlants" id="OGLUM11G00050.3">
    <property type="protein sequence ID" value="OGLUM11G00050.3"/>
    <property type="gene ID" value="OGLUM11G00050"/>
</dbReference>
<reference evidence="2" key="2">
    <citation type="submission" date="2018-05" db="EMBL/GenBank/DDBJ databases">
        <title>OgluRS3 (Oryza glumaepatula Reference Sequence Version 3).</title>
        <authorList>
            <person name="Zhang J."/>
            <person name="Kudrna D."/>
            <person name="Lee S."/>
            <person name="Talag J."/>
            <person name="Welchert J."/>
            <person name="Wing R.A."/>
        </authorList>
    </citation>
    <scope>NUCLEOTIDE SEQUENCE [LARGE SCALE GENOMIC DNA]</scope>
</reference>
<dbReference type="Proteomes" id="UP000026961">
    <property type="component" value="Chromosome 11"/>
</dbReference>
<evidence type="ECO:0000256" key="1">
    <source>
        <dbReference type="SAM" id="MobiDB-lite"/>
    </source>
</evidence>
<proteinExistence type="predicted"/>
<evidence type="ECO:0000313" key="3">
    <source>
        <dbReference type="Proteomes" id="UP000026961"/>
    </source>
</evidence>
<name>A0A0E0BEC4_9ORYZ</name>
<dbReference type="Gramene" id="OGLUM11G00050.2">
    <property type="protein sequence ID" value="OGLUM11G00050.2"/>
    <property type="gene ID" value="OGLUM11G00050"/>
</dbReference>
<keyword evidence="3" id="KW-1185">Reference proteome</keyword>
<evidence type="ECO:0000313" key="2">
    <source>
        <dbReference type="EnsemblPlants" id="OGLUM11G00050.3"/>
    </source>
</evidence>
<dbReference type="Gramene" id="OGLUM11G00050.3">
    <property type="protein sequence ID" value="OGLUM11G00050.3"/>
    <property type="gene ID" value="OGLUM11G00050"/>
</dbReference>
<reference evidence="2" key="1">
    <citation type="submission" date="2015-04" db="UniProtKB">
        <authorList>
            <consortium name="EnsemblPlants"/>
        </authorList>
    </citation>
    <scope>IDENTIFICATION</scope>
</reference>
<accession>A0A0E0BEC4</accession>
<sequence length="291" mass="30980">MDHRDRERLCVEVEQLRHPAKAPRHLVVAARRERRRPREMGLAGSLCHASLQQGHLLLHRLHLHFGRRLSSPTEAAFECGEAAVELCRGLGGRPGGGLEDEVGHDDAGEAYEGLHQACDGEGHGRLVVAAANDDDARHRSCYTPSASGTVGTTALEEAGSEDEPGEQGEEAQLHEIDGKAGQRAIYGSEGGAVSTRNGESPGPLAAGGHGGGHDEPRPEAVVAAEEQAEQDGEAQREAALGRGHQPPHPHGASCCLPRALVFLLPRLLRLLFIVVFCCCCWDHLHLGGSSV</sequence>